<comment type="caution">
    <text evidence="4">The sequence shown here is derived from an EMBL/GenBank/DDBJ whole genome shotgun (WGS) entry which is preliminary data.</text>
</comment>
<accession>A0A5E8HGI7</accession>
<dbReference type="InterPro" id="IPR008964">
    <property type="entry name" value="Invasin/intimin_cell_adhesion"/>
</dbReference>
<keyword evidence="2" id="KW-0313">Glucose metabolism</keyword>
<evidence type="ECO:0000259" key="3">
    <source>
        <dbReference type="SMART" id="SM00635"/>
    </source>
</evidence>
<dbReference type="PANTHER" id="PTHR30344:SF1">
    <property type="entry name" value="6-PHOSPHOGLUCONOLACTONASE"/>
    <property type="match status" value="1"/>
</dbReference>
<evidence type="ECO:0000313" key="5">
    <source>
        <dbReference type="Proteomes" id="UP000013996"/>
    </source>
</evidence>
<dbReference type="SMART" id="SM00635">
    <property type="entry name" value="BID_2"/>
    <property type="match status" value="1"/>
</dbReference>
<dbReference type="InterPro" id="IPR003343">
    <property type="entry name" value="Big_2"/>
</dbReference>
<keyword evidence="2" id="KW-0119">Carbohydrate metabolism</keyword>
<dbReference type="Gene3D" id="2.60.40.1080">
    <property type="match status" value="1"/>
</dbReference>
<comment type="similarity">
    <text evidence="1">Belongs to the cycloisomerase 2 family.</text>
</comment>
<gene>
    <name evidence="4" type="ORF">LEP1GSC202_1526</name>
</gene>
<dbReference type="Gene3D" id="2.130.10.10">
    <property type="entry name" value="YVTN repeat-like/Quinoprotein amine dehydrogenase"/>
    <property type="match status" value="2"/>
</dbReference>
<dbReference type="GO" id="GO:0006006">
    <property type="term" value="P:glucose metabolic process"/>
    <property type="evidence" value="ECO:0007669"/>
    <property type="project" value="UniProtKB-KW"/>
</dbReference>
<evidence type="ECO:0000256" key="2">
    <source>
        <dbReference type="ARBA" id="ARBA00022526"/>
    </source>
</evidence>
<sequence length="465" mass="50432">MFLNMRVKCFFKNYFLFILLGFNLNACLLNPIVQQILCFKTGKDSRESFFLTALLLNQNPYIELNRTWAGIRKGESLQLEGQYFAFGQNLGSSFQWSSSDPSVASVDSNGLVSGIGNGKVTIRATASDGRASADSNITVYSGYVFTTFNLDNLVGHLTQNASTGILSPTGTIGAGAGSDPNGIVTDPAGKFLFTGNFANDTISQFTINQTTGALIPNATFTSPAGTNPRNLVVTPDGKYVYLASEGTQSIRAFAINADGTLSFINSYPTGNAQTQLQISRDGNFIFFLSSSFTELVSYRINPSSGTLAQAATSPSFSNDYSGNVSTHPNGNYLYVGTFPSITVLGFDFVSGNMSLVESVTHSLRINGSAIHPNGRFYYTVNIDDGSISCYMIDPNTGKLSFNFTLSVLFPSSLRFMVIDPTGRYAYVADNNDVYMFQFSINQTTGELTSLGTVNLTYRQWNLTFL</sequence>
<reference evidence="4 5" key="1">
    <citation type="submission" date="2013-04" db="EMBL/GenBank/DDBJ databases">
        <authorList>
            <person name="Harkins D.M."/>
            <person name="Durkin A.S."/>
            <person name="Brinkac L.M."/>
            <person name="Haft D.H."/>
            <person name="Selengut J.D."/>
            <person name="Sanka R."/>
            <person name="DePew J."/>
            <person name="Purushe J."/>
            <person name="Hartskeerl R.A."/>
            <person name="Ahmed A."/>
            <person name="van der Linden H."/>
            <person name="Goris M.G.A."/>
            <person name="Vinetz J.M."/>
            <person name="Sutton G.G."/>
            <person name="Nierman W.C."/>
            <person name="Fouts D.E."/>
        </authorList>
    </citation>
    <scope>NUCLEOTIDE SEQUENCE [LARGE SCALE GENOMIC DNA]</scope>
    <source>
        <strain evidence="4 5">Sao Paulo</strain>
    </source>
</reference>
<name>A0A5E8HGI7_9LEPT</name>
<evidence type="ECO:0000313" key="4">
    <source>
        <dbReference type="EMBL" id="EOQ89947.1"/>
    </source>
</evidence>
<dbReference type="Pfam" id="PF10282">
    <property type="entry name" value="Lactonase"/>
    <property type="match status" value="1"/>
</dbReference>
<protein>
    <submittedName>
        <fullName evidence="4">Bacterial Ig-like domain, group 2</fullName>
    </submittedName>
</protein>
<dbReference type="GO" id="GO:0017057">
    <property type="term" value="F:6-phosphogluconolactonase activity"/>
    <property type="evidence" value="ECO:0007669"/>
    <property type="project" value="TreeGrafter"/>
</dbReference>
<dbReference type="PANTHER" id="PTHR30344">
    <property type="entry name" value="6-PHOSPHOGLUCONOLACTONASE-RELATED"/>
    <property type="match status" value="1"/>
</dbReference>
<evidence type="ECO:0000256" key="1">
    <source>
        <dbReference type="ARBA" id="ARBA00005564"/>
    </source>
</evidence>
<feature type="domain" description="BIG2" evidence="3">
    <location>
        <begin position="58"/>
        <end position="136"/>
    </location>
</feature>
<dbReference type="SUPFAM" id="SSF69322">
    <property type="entry name" value="Tricorn protease domain 2"/>
    <property type="match status" value="1"/>
</dbReference>
<dbReference type="AlphaFoldDB" id="A0A5E8HGI7"/>
<proteinExistence type="inferred from homology"/>
<dbReference type="InterPro" id="IPR019405">
    <property type="entry name" value="Lactonase_7-beta_prop"/>
</dbReference>
<dbReference type="Pfam" id="PF02368">
    <property type="entry name" value="Big_2"/>
    <property type="match status" value="1"/>
</dbReference>
<dbReference type="SUPFAM" id="SSF49373">
    <property type="entry name" value="Invasin/intimin cell-adhesion fragments"/>
    <property type="match status" value="1"/>
</dbReference>
<dbReference type="EMBL" id="AOGX02000015">
    <property type="protein sequence ID" value="EOQ89947.1"/>
    <property type="molecule type" value="Genomic_DNA"/>
</dbReference>
<dbReference type="InterPro" id="IPR050282">
    <property type="entry name" value="Cycloisomerase_2"/>
</dbReference>
<dbReference type="InterPro" id="IPR015943">
    <property type="entry name" value="WD40/YVTN_repeat-like_dom_sf"/>
</dbReference>
<dbReference type="STRING" id="1249483.LEP1GSC202_1526"/>
<dbReference type="Proteomes" id="UP000013996">
    <property type="component" value="Unassembled WGS sequence"/>
</dbReference>
<organism evidence="4 5">
    <name type="scientific">Leptospira yanagawae serovar Saopaulo str. Sao Paulo = ATCC 700523</name>
    <dbReference type="NCBI Taxonomy" id="1249483"/>
    <lineage>
        <taxon>Bacteria</taxon>
        <taxon>Pseudomonadati</taxon>
        <taxon>Spirochaetota</taxon>
        <taxon>Spirochaetia</taxon>
        <taxon>Leptospirales</taxon>
        <taxon>Leptospiraceae</taxon>
        <taxon>Leptospira</taxon>
    </lineage>
</organism>